<feature type="domain" description="PilZ" evidence="18">
    <location>
        <begin position="550"/>
        <end position="645"/>
    </location>
</feature>
<dbReference type="EMBL" id="JAWLOF010000006">
    <property type="protein sequence ID" value="MDV7023175.1"/>
    <property type="molecule type" value="Genomic_DNA"/>
</dbReference>
<keyword evidence="13 16" id="KW-1133">Transmembrane helix</keyword>
<evidence type="ECO:0000256" key="7">
    <source>
        <dbReference type="ARBA" id="ARBA00022519"/>
    </source>
</evidence>
<evidence type="ECO:0000256" key="15">
    <source>
        <dbReference type="ARBA" id="ARBA00048682"/>
    </source>
</evidence>
<dbReference type="GeneID" id="84663572"/>
<keyword evidence="20" id="KW-1185">Reference proteome</keyword>
<dbReference type="RefSeq" id="WP_254487693.1">
    <property type="nucleotide sequence ID" value="NZ_CP100494.1"/>
</dbReference>
<evidence type="ECO:0000256" key="4">
    <source>
        <dbReference type="ARBA" id="ARBA00012539"/>
    </source>
</evidence>
<keyword evidence="11 16" id="KW-0812">Transmembrane</keyword>
<dbReference type="CDD" id="cd06421">
    <property type="entry name" value="CESA_CelA_like"/>
    <property type="match status" value="1"/>
</dbReference>
<dbReference type="SUPFAM" id="SSF53448">
    <property type="entry name" value="Nucleotide-diphospho-sugar transferases"/>
    <property type="match status" value="1"/>
</dbReference>
<dbReference type="NCBIfam" id="TIGR03030">
    <property type="entry name" value="CelA"/>
    <property type="match status" value="1"/>
</dbReference>
<dbReference type="Proteomes" id="UP001187066">
    <property type="component" value="Unassembled WGS sequence"/>
</dbReference>
<evidence type="ECO:0000256" key="11">
    <source>
        <dbReference type="ARBA" id="ARBA00022692"/>
    </source>
</evidence>
<dbReference type="Gene3D" id="2.40.10.220">
    <property type="entry name" value="predicted glycosyltransferase like domains"/>
    <property type="match status" value="1"/>
</dbReference>
<evidence type="ECO:0000256" key="9">
    <source>
        <dbReference type="ARBA" id="ARBA00022676"/>
    </source>
</evidence>
<dbReference type="Pfam" id="PF00535">
    <property type="entry name" value="Glycos_transf_2"/>
    <property type="match status" value="1"/>
</dbReference>
<feature type="transmembrane region" description="Helical" evidence="16">
    <location>
        <begin position="54"/>
        <end position="72"/>
    </location>
</feature>
<evidence type="ECO:0000256" key="10">
    <source>
        <dbReference type="ARBA" id="ARBA00022679"/>
    </source>
</evidence>
<keyword evidence="10 16" id="KW-0808">Transferase</keyword>
<name>A0ABU4E250_9ENTR</name>
<comment type="subcellular location">
    <subcellularLocation>
        <location evidence="1">Cell inner membrane</location>
        <topology evidence="1">Multi-pass membrane protein</topology>
    </subcellularLocation>
</comment>
<dbReference type="InterPro" id="IPR050321">
    <property type="entry name" value="Glycosyltr_2/OpgH_subfam"/>
</dbReference>
<evidence type="ECO:0000256" key="14">
    <source>
        <dbReference type="ARBA" id="ARBA00023136"/>
    </source>
</evidence>
<feature type="transmembrane region" description="Helical" evidence="16">
    <location>
        <begin position="408"/>
        <end position="430"/>
    </location>
</feature>
<dbReference type="InterPro" id="IPR005150">
    <property type="entry name" value="Cellulose_synth"/>
</dbReference>
<evidence type="ECO:0000313" key="20">
    <source>
        <dbReference type="Proteomes" id="UP001187066"/>
    </source>
</evidence>
<comment type="cofactor">
    <cofactor evidence="16">
        <name>Mg(2+)</name>
        <dbReference type="ChEBI" id="CHEBI:18420"/>
    </cofactor>
</comment>
<feature type="transmembrane region" description="Helical" evidence="16">
    <location>
        <begin position="84"/>
        <end position="106"/>
    </location>
</feature>
<evidence type="ECO:0000259" key="17">
    <source>
        <dbReference type="Pfam" id="PF00535"/>
    </source>
</evidence>
<evidence type="ECO:0000256" key="6">
    <source>
        <dbReference type="ARBA" id="ARBA00022475"/>
    </source>
</evidence>
<evidence type="ECO:0000259" key="18">
    <source>
        <dbReference type="Pfam" id="PF07238"/>
    </source>
</evidence>
<evidence type="ECO:0000313" key="19">
    <source>
        <dbReference type="EMBL" id="MDV7023175.1"/>
    </source>
</evidence>
<accession>A0ABU4E250</accession>
<protein>
    <recommendedName>
        <fullName evidence="5 16">Cellulose synthase catalytic subunit [UDP-forming]</fullName>
        <ecNumber evidence="4 16">2.4.1.12</ecNumber>
    </recommendedName>
</protein>
<sequence length="704" mass="79689">MKKVLFYLLLLVLAPVAVLIIITPMDSQKQYIFGLVSIGILFLLGFSKKHSISVVMMVVSALMSTRYIYFRATQTLHFNSEIEAILGIGLFLAELYIWVILLLTYLQTVFPLKRGIVPLPDDVSTWPTVDIYIPSYNESLEVVRDTVLAAQCIDYPRDKLNIYLLDDGKRREFAVFAADVGVGYITRNDNSHAKAGNLNHALKLTKGELICVFDCDHVATRIFLQATVGSFLQDPKLALLQTPHYFYSPDPFERNLSLGKNIPNEGSLFYGPIQQGNDNWNATFFCGSCAVIRRSALEEIGGFAVETVTEDAHTALKMQRLGWKSAFLAIPLAAGLATERLVLHVIQRTRWARGMTQIFRMDNPLFGRGLTWQQRCCYLSAMLYFQFALPRVAFLTAPLAYLLFNLNIIHSSAGLIFAYALPHLLLTIYLNSRMNGRYRYSFWGEIYDIVLAFHLILPTAITMIFPKRGKFNVTDKGGLLNIGYFDFSVVRPHLIVAILLAIGIIAGLVRAFAHDYFAVDPKVIALNVGWGIYSLVFLLAAIAVARETRQTRKTIRIDVDVPVIIHYASGISSRTHTQDLSMGGCRIVVPDNRHLSDEIEEIELQLQSGSISIPVSVIGSDDEFIRLMFEDIPLSRRRELVRVVLARADAWIRPPKPQDNPFRSLLIIIRSVFDLFWLTWTSRRENRRLREEEARRLKAEDTAA</sequence>
<evidence type="ECO:0000256" key="13">
    <source>
        <dbReference type="ARBA" id="ARBA00022989"/>
    </source>
</evidence>
<evidence type="ECO:0000256" key="5">
    <source>
        <dbReference type="ARBA" id="ARBA00018714"/>
    </source>
</evidence>
<dbReference type="SUPFAM" id="SSF141371">
    <property type="entry name" value="PilZ domain-like"/>
    <property type="match status" value="1"/>
</dbReference>
<evidence type="ECO:0000256" key="2">
    <source>
        <dbReference type="ARBA" id="ARBA00005186"/>
    </source>
</evidence>
<evidence type="ECO:0000256" key="1">
    <source>
        <dbReference type="ARBA" id="ARBA00004429"/>
    </source>
</evidence>
<dbReference type="InterPro" id="IPR009875">
    <property type="entry name" value="PilZ_domain"/>
</dbReference>
<feature type="transmembrane region" description="Helical" evidence="16">
    <location>
        <begin position="442"/>
        <end position="465"/>
    </location>
</feature>
<evidence type="ECO:0000256" key="8">
    <source>
        <dbReference type="ARBA" id="ARBA00022636"/>
    </source>
</evidence>
<evidence type="ECO:0000256" key="16">
    <source>
        <dbReference type="RuleBase" id="RU365020"/>
    </source>
</evidence>
<feature type="transmembrane region" description="Helical" evidence="16">
    <location>
        <begin position="29"/>
        <end position="47"/>
    </location>
</feature>
<keyword evidence="14 16" id="KW-0472">Membrane</keyword>
<comment type="pathway">
    <text evidence="2 16">Glycan metabolism; bacterial cellulose biosynthesis.</text>
</comment>
<dbReference type="InterPro" id="IPR001173">
    <property type="entry name" value="Glyco_trans_2-like"/>
</dbReference>
<comment type="similarity">
    <text evidence="3">Belongs to the glycosyltransferase 2 family.</text>
</comment>
<dbReference type="PRINTS" id="PR01439">
    <property type="entry name" value="CELLSNTHASEA"/>
</dbReference>
<evidence type="ECO:0000256" key="3">
    <source>
        <dbReference type="ARBA" id="ARBA00006739"/>
    </source>
</evidence>
<comment type="catalytic activity">
    <reaction evidence="15 16">
        <text>[(1-&gt;4)-beta-D-glucosyl](n) + UDP-alpha-D-glucose = [(1-&gt;4)-beta-D-glucosyl](n+1) + UDP + H(+)</text>
        <dbReference type="Rhea" id="RHEA:19929"/>
        <dbReference type="Rhea" id="RHEA-COMP:10033"/>
        <dbReference type="Rhea" id="RHEA-COMP:10034"/>
        <dbReference type="ChEBI" id="CHEBI:15378"/>
        <dbReference type="ChEBI" id="CHEBI:18246"/>
        <dbReference type="ChEBI" id="CHEBI:58223"/>
        <dbReference type="ChEBI" id="CHEBI:58885"/>
        <dbReference type="EC" id="2.4.1.12"/>
    </reaction>
</comment>
<keyword evidence="7 16" id="KW-0997">Cell inner membrane</keyword>
<feature type="transmembrane region" description="Helical" evidence="16">
    <location>
        <begin position="494"/>
        <end position="512"/>
    </location>
</feature>
<gene>
    <name evidence="19" type="primary">bcsA</name>
    <name evidence="19" type="ORF">R4P48_10855</name>
</gene>
<comment type="function">
    <text evidence="16">Catalytic subunit of cellulose synthase. It polymerizes uridine 5'-diphosphate glucose to cellulose.</text>
</comment>
<dbReference type="PANTHER" id="PTHR43867:SF2">
    <property type="entry name" value="CELLULOSE SYNTHASE CATALYTIC SUBUNIT A [UDP-FORMING]"/>
    <property type="match status" value="1"/>
</dbReference>
<proteinExistence type="inferred from homology"/>
<dbReference type="InterPro" id="IPR029044">
    <property type="entry name" value="Nucleotide-diphossugar_trans"/>
</dbReference>
<dbReference type="Pfam" id="PF07238">
    <property type="entry name" value="PilZ"/>
    <property type="match status" value="1"/>
</dbReference>
<feature type="domain" description="Glycosyltransferase 2-like" evidence="17">
    <location>
        <begin position="131"/>
        <end position="301"/>
    </location>
</feature>
<dbReference type="PANTHER" id="PTHR43867">
    <property type="entry name" value="CELLULOSE SYNTHASE CATALYTIC SUBUNIT A [UDP-FORMING]"/>
    <property type="match status" value="1"/>
</dbReference>
<keyword evidence="8 16" id="KW-0973">c-di-GMP</keyword>
<comment type="caution">
    <text evidence="19">The sequence shown here is derived from an EMBL/GenBank/DDBJ whole genome shotgun (WGS) entry which is preliminary data.</text>
</comment>
<dbReference type="Pfam" id="PF03552">
    <property type="entry name" value="Cellulose_synt"/>
    <property type="match status" value="1"/>
</dbReference>
<keyword evidence="12 16" id="KW-0135">Cellulose biosynthesis</keyword>
<keyword evidence="9 16" id="KW-0328">Glycosyltransferase</keyword>
<dbReference type="EC" id="2.4.1.12" evidence="4 16"/>
<reference evidence="19 20" key="1">
    <citation type="submission" date="2023-10" db="EMBL/GenBank/DDBJ databases">
        <authorList>
            <person name="Dale J."/>
        </authorList>
    </citation>
    <scope>NUCLEOTIDE SEQUENCE [LARGE SCALE GENOMIC DNA]</scope>
    <source>
        <strain evidence="19 20">2023EL-00970</strain>
    </source>
</reference>
<keyword evidence="6 16" id="KW-1003">Cell membrane</keyword>
<dbReference type="Gene3D" id="3.90.550.10">
    <property type="entry name" value="Spore Coat Polysaccharide Biosynthesis Protein SpsA, Chain A"/>
    <property type="match status" value="1"/>
</dbReference>
<feature type="transmembrane region" description="Helical" evidence="16">
    <location>
        <begin position="376"/>
        <end position="402"/>
    </location>
</feature>
<feature type="transmembrane region" description="Helical" evidence="16">
    <location>
        <begin position="524"/>
        <end position="545"/>
    </location>
</feature>
<dbReference type="InterPro" id="IPR003919">
    <property type="entry name" value="Cell_synth_A"/>
</dbReference>
<organism evidence="19 20">
    <name type="scientific">Atlantibacter subterraneus</name>
    <dbReference type="NCBI Taxonomy" id="255519"/>
    <lineage>
        <taxon>Bacteria</taxon>
        <taxon>Pseudomonadati</taxon>
        <taxon>Pseudomonadota</taxon>
        <taxon>Gammaproteobacteria</taxon>
        <taxon>Enterobacterales</taxon>
        <taxon>Enterobacteriaceae</taxon>
        <taxon>Atlantibacter</taxon>
    </lineage>
</organism>
<evidence type="ECO:0000256" key="12">
    <source>
        <dbReference type="ARBA" id="ARBA00022916"/>
    </source>
</evidence>